<dbReference type="Gene3D" id="3.90.25.10">
    <property type="entry name" value="UDP-galactose 4-epimerase, domain 1"/>
    <property type="match status" value="1"/>
</dbReference>
<dbReference type="SUPFAM" id="SSF51735">
    <property type="entry name" value="NAD(P)-binding Rossmann-fold domains"/>
    <property type="match status" value="1"/>
</dbReference>
<keyword evidence="3" id="KW-1185">Reference proteome</keyword>
<dbReference type="RefSeq" id="WP_086718681.1">
    <property type="nucleotide sequence ID" value="NZ_BLAG01000004.1"/>
</dbReference>
<evidence type="ECO:0000313" key="3">
    <source>
        <dbReference type="Proteomes" id="UP000325598"/>
    </source>
</evidence>
<feature type="domain" description="NAD-dependent epimerase/dehydratase" evidence="1">
    <location>
        <begin position="3"/>
        <end position="221"/>
    </location>
</feature>
<name>A0A5J4LCW6_9ACTN</name>
<evidence type="ECO:0000259" key="1">
    <source>
        <dbReference type="Pfam" id="PF01370"/>
    </source>
</evidence>
<comment type="caution">
    <text evidence="2">The sequence shown here is derived from an EMBL/GenBank/DDBJ whole genome shotgun (WGS) entry which is preliminary data.</text>
</comment>
<accession>A0A5J4LCW6</accession>
<reference evidence="2 3" key="1">
    <citation type="submission" date="2019-10" db="EMBL/GenBank/DDBJ databases">
        <title>Whole genome shotgun sequence of Streptomyces angustmyceticus NBRC 3934.</title>
        <authorList>
            <person name="Hosoyama A."/>
            <person name="Ichikawa N."/>
            <person name="Kimura A."/>
            <person name="Kitahashi Y."/>
            <person name="Komaki H."/>
            <person name="Uohara A."/>
        </authorList>
    </citation>
    <scope>NUCLEOTIDE SEQUENCE [LARGE SCALE GENOMIC DNA]</scope>
    <source>
        <strain evidence="2 3">NBRC 3934</strain>
    </source>
</reference>
<proteinExistence type="predicted"/>
<evidence type="ECO:0000313" key="2">
    <source>
        <dbReference type="EMBL" id="GES27925.1"/>
    </source>
</evidence>
<dbReference type="PANTHER" id="PTHR43245:SF53">
    <property type="entry name" value="EPIMERASE-RELATED"/>
    <property type="match status" value="1"/>
</dbReference>
<dbReference type="Pfam" id="PF01370">
    <property type="entry name" value="Epimerase"/>
    <property type="match status" value="1"/>
</dbReference>
<dbReference type="Proteomes" id="UP000325598">
    <property type="component" value="Unassembled WGS sequence"/>
</dbReference>
<protein>
    <submittedName>
        <fullName evidence="2">Epimerase</fullName>
    </submittedName>
</protein>
<dbReference type="InterPro" id="IPR050177">
    <property type="entry name" value="Lipid_A_modif_metabolic_enz"/>
</dbReference>
<dbReference type="EMBL" id="BLAG01000004">
    <property type="protein sequence ID" value="GES27925.1"/>
    <property type="molecule type" value="Genomic_DNA"/>
</dbReference>
<dbReference type="PANTHER" id="PTHR43245">
    <property type="entry name" value="BIFUNCTIONAL POLYMYXIN RESISTANCE PROTEIN ARNA"/>
    <property type="match status" value="1"/>
</dbReference>
<dbReference type="AlphaFoldDB" id="A0A5J4LCW6"/>
<gene>
    <name evidence="2" type="ORF">San01_04120</name>
</gene>
<dbReference type="InterPro" id="IPR036291">
    <property type="entry name" value="NAD(P)-bd_dom_sf"/>
</dbReference>
<dbReference type="InterPro" id="IPR001509">
    <property type="entry name" value="Epimerase_deHydtase"/>
</dbReference>
<dbReference type="Gene3D" id="3.40.50.720">
    <property type="entry name" value="NAD(P)-binding Rossmann-like Domain"/>
    <property type="match status" value="1"/>
</dbReference>
<sequence>MRVLLTGASGFVGRHLHQALRARGDDVTAIDLEPTPGVYECDALDFFREDDTHYDLAIHAAAIVGGRASIDGSPLGVATNLALDAWYMRWLVRTGTPRAVFFSSSAAYPVALQEPGEIHRLAETDIDYANPGQPDATYGLAKLTGEQLCQYAAAEGIQMTVLRPFSGYGEDQADCYPFPAFIQRAKRRQDPFEIWGSGDSTRDWIHIDDLVGATIAAVEWGITGPINLGWGRATSFNELAHLVAKQAGYTPQLKYLATAPQGVHHRVCDPTRMLDFYQPRVTLEEGIQRALNT</sequence>
<dbReference type="GeneID" id="96749680"/>
<dbReference type="OrthoDB" id="9801785at2"/>
<organism evidence="2 3">
    <name type="scientific">Streptomyces angustmyceticus</name>
    <dbReference type="NCBI Taxonomy" id="285578"/>
    <lineage>
        <taxon>Bacteria</taxon>
        <taxon>Bacillati</taxon>
        <taxon>Actinomycetota</taxon>
        <taxon>Actinomycetes</taxon>
        <taxon>Kitasatosporales</taxon>
        <taxon>Streptomycetaceae</taxon>
        <taxon>Streptomyces</taxon>
    </lineage>
</organism>